<proteinExistence type="predicted"/>
<keyword evidence="1" id="KW-1133">Transmembrane helix</keyword>
<dbReference type="EMBL" id="HBUE01097991">
    <property type="protein sequence ID" value="CAG6483901.1"/>
    <property type="molecule type" value="Transcribed_RNA"/>
</dbReference>
<keyword evidence="1" id="KW-0812">Transmembrane</keyword>
<organism evidence="2">
    <name type="scientific">Culex pipiens</name>
    <name type="common">House mosquito</name>
    <dbReference type="NCBI Taxonomy" id="7175"/>
    <lineage>
        <taxon>Eukaryota</taxon>
        <taxon>Metazoa</taxon>
        <taxon>Ecdysozoa</taxon>
        <taxon>Arthropoda</taxon>
        <taxon>Hexapoda</taxon>
        <taxon>Insecta</taxon>
        <taxon>Pterygota</taxon>
        <taxon>Neoptera</taxon>
        <taxon>Endopterygota</taxon>
        <taxon>Diptera</taxon>
        <taxon>Nematocera</taxon>
        <taxon>Culicoidea</taxon>
        <taxon>Culicidae</taxon>
        <taxon>Culicinae</taxon>
        <taxon>Culicini</taxon>
        <taxon>Culex</taxon>
        <taxon>Culex</taxon>
    </lineage>
</organism>
<dbReference type="EMBL" id="HBUE01167071">
    <property type="protein sequence ID" value="CAG6513140.1"/>
    <property type="molecule type" value="Transcribed_RNA"/>
</dbReference>
<feature type="transmembrane region" description="Helical" evidence="1">
    <location>
        <begin position="31"/>
        <end position="51"/>
    </location>
</feature>
<reference evidence="2" key="1">
    <citation type="submission" date="2021-05" db="EMBL/GenBank/DDBJ databases">
        <authorList>
            <person name="Alioto T."/>
            <person name="Alioto T."/>
            <person name="Gomez Garrido J."/>
        </authorList>
    </citation>
    <scope>NUCLEOTIDE SEQUENCE</scope>
</reference>
<name>A0A8D8NGM3_CULPI</name>
<keyword evidence="1" id="KW-0472">Membrane</keyword>
<accession>A0A8D8NGM3</accession>
<feature type="transmembrane region" description="Helical" evidence="1">
    <location>
        <begin position="57"/>
        <end position="76"/>
    </location>
</feature>
<evidence type="ECO:0000313" key="2">
    <source>
        <dbReference type="EMBL" id="CAG6564607.1"/>
    </source>
</evidence>
<evidence type="ECO:0000256" key="1">
    <source>
        <dbReference type="SAM" id="Phobius"/>
    </source>
</evidence>
<sequence length="99" mass="11377">MMEPSHNNMPYCFFLISLNTVTNTTMVLKRLFCSVIVFAAVGCCSMCVEYGCYLQHLFSKRVLRLLLSFVFLVFFFKSESASRDKTIAPNLNQSSVFFM</sequence>
<dbReference type="AlphaFoldDB" id="A0A8D8NGM3"/>
<dbReference type="EMBL" id="HBUE01097993">
    <property type="protein sequence ID" value="CAG6483902.1"/>
    <property type="molecule type" value="Transcribed_RNA"/>
</dbReference>
<dbReference type="EMBL" id="HBUE01272386">
    <property type="protein sequence ID" value="CAG6564606.1"/>
    <property type="molecule type" value="Transcribed_RNA"/>
</dbReference>
<dbReference type="EMBL" id="HBUE01272387">
    <property type="protein sequence ID" value="CAG6564607.1"/>
    <property type="molecule type" value="Transcribed_RNA"/>
</dbReference>
<protein>
    <submittedName>
        <fullName evidence="2">(northern house mosquito) hypothetical protein</fullName>
    </submittedName>
</protein>
<dbReference type="EMBL" id="HBUE01167070">
    <property type="protein sequence ID" value="CAG6513139.1"/>
    <property type="molecule type" value="Transcribed_RNA"/>
</dbReference>